<feature type="region of interest" description="Disordered" evidence="8">
    <location>
        <begin position="49"/>
        <end position="71"/>
    </location>
</feature>
<keyword evidence="5 6" id="KW-0143">Chaperone</keyword>
<dbReference type="HAMAP" id="MF_01152">
    <property type="entry name" value="DnaJ"/>
    <property type="match status" value="1"/>
</dbReference>
<evidence type="ECO:0000259" key="9">
    <source>
        <dbReference type="PROSITE" id="PS50076"/>
    </source>
</evidence>
<name>L9WXC9_9EURY</name>
<dbReference type="GO" id="GO:0005524">
    <property type="term" value="F:ATP binding"/>
    <property type="evidence" value="ECO:0007669"/>
    <property type="project" value="InterPro"/>
</dbReference>
<dbReference type="AlphaFoldDB" id="L9WXC9"/>
<dbReference type="STRING" id="1227497.C491_20112"/>
<dbReference type="RefSeq" id="WP_005559530.1">
    <property type="nucleotide sequence ID" value="NZ_AOIB01000038.1"/>
</dbReference>
<keyword evidence="1 6" id="KW-0479">Metal-binding</keyword>
<reference evidence="11 12" key="1">
    <citation type="journal article" date="2014" name="PLoS Genet.">
        <title>Phylogenetically driven sequencing of extremely halophilic archaea reveals strategies for static and dynamic osmo-response.</title>
        <authorList>
            <person name="Becker E.A."/>
            <person name="Seitzer P.M."/>
            <person name="Tritt A."/>
            <person name="Larsen D."/>
            <person name="Krusor M."/>
            <person name="Yao A.I."/>
            <person name="Wu D."/>
            <person name="Madern D."/>
            <person name="Eisen J.A."/>
            <person name="Darling A.E."/>
            <person name="Facciotti M.T."/>
        </authorList>
    </citation>
    <scope>NUCLEOTIDE SEQUENCE [LARGE SCALE GENOMIC DNA]</scope>
    <source>
        <strain evidence="11 12">DSM 10524</strain>
    </source>
</reference>
<dbReference type="eggNOG" id="arCOG06880">
    <property type="taxonomic scope" value="Archaea"/>
</dbReference>
<evidence type="ECO:0000256" key="3">
    <source>
        <dbReference type="ARBA" id="ARBA00022771"/>
    </source>
</evidence>
<comment type="subunit">
    <text evidence="6">Homodimer.</text>
</comment>
<dbReference type="PATRIC" id="fig|1227497.3.peg.4121"/>
<feature type="binding site" evidence="6">
    <location>
        <position position="201"/>
    </location>
    <ligand>
        <name>Zn(2+)</name>
        <dbReference type="ChEBI" id="CHEBI:29105"/>
        <label>2</label>
    </ligand>
</feature>
<keyword evidence="3 6" id="KW-0863">Zinc-finger</keyword>
<dbReference type="Proteomes" id="UP000011688">
    <property type="component" value="Unassembled WGS sequence"/>
</dbReference>
<dbReference type="FunFam" id="2.60.260.20:FF:000005">
    <property type="entry name" value="Chaperone protein dnaJ 1, mitochondrial"/>
    <property type="match status" value="1"/>
</dbReference>
<evidence type="ECO:0000256" key="7">
    <source>
        <dbReference type="PROSITE-ProRule" id="PRU00546"/>
    </source>
</evidence>
<feature type="domain" description="J" evidence="9">
    <location>
        <begin position="4"/>
        <end position="68"/>
    </location>
</feature>
<keyword evidence="12" id="KW-1185">Reference proteome</keyword>
<dbReference type="PANTHER" id="PTHR43096">
    <property type="entry name" value="DNAJ HOMOLOG 1, MITOCHONDRIAL-RELATED"/>
    <property type="match status" value="1"/>
</dbReference>
<evidence type="ECO:0000259" key="10">
    <source>
        <dbReference type="PROSITE" id="PS51188"/>
    </source>
</evidence>
<dbReference type="Pfam" id="PF01556">
    <property type="entry name" value="DnaJ_C"/>
    <property type="match status" value="1"/>
</dbReference>
<feature type="binding site" evidence="6">
    <location>
        <position position="158"/>
    </location>
    <ligand>
        <name>Zn(2+)</name>
        <dbReference type="ChEBI" id="CHEBI:29105"/>
        <label>1</label>
    </ligand>
</feature>
<keyword evidence="4 6" id="KW-0862">Zinc</keyword>
<dbReference type="PROSITE" id="PS51188">
    <property type="entry name" value="ZF_CR"/>
    <property type="match status" value="1"/>
</dbReference>
<comment type="subcellular location">
    <subcellularLocation>
        <location evidence="6">Cytoplasm</location>
    </subcellularLocation>
</comment>
<dbReference type="GO" id="GO:0042026">
    <property type="term" value="P:protein refolding"/>
    <property type="evidence" value="ECO:0007669"/>
    <property type="project" value="TreeGrafter"/>
</dbReference>
<dbReference type="PROSITE" id="PS50076">
    <property type="entry name" value="DNAJ_2"/>
    <property type="match status" value="1"/>
</dbReference>
<dbReference type="InterPro" id="IPR036410">
    <property type="entry name" value="HSP_DnaJ_Cys-rich_dom_sf"/>
</dbReference>
<comment type="function">
    <text evidence="6">Participates actively in the response to hyperosmotic and heat shock by preventing the aggregation of stress-denatured proteins and by disaggregating proteins, also in an autonomous, DnaK-independent fashion. Unfolded proteins bind initially to DnaJ; upon interaction with the DnaJ-bound protein, DnaK hydrolyzes its bound ATP, resulting in the formation of a stable complex. GrpE releases ADP from DnaK; ATP binding to DnaK triggers the release of the substrate protein, thus completing the reaction cycle. Several rounds of ATP-dependent interactions between DnaJ, DnaK and GrpE are required for fully efficient folding. Also involved, together with DnaK and GrpE, in the DNA replication of plasmids through activation of initiation proteins.</text>
</comment>
<dbReference type="eggNOG" id="arCOG02846">
    <property type="taxonomic scope" value="Archaea"/>
</dbReference>
<feature type="binding site" evidence="6">
    <location>
        <position position="204"/>
    </location>
    <ligand>
        <name>Zn(2+)</name>
        <dbReference type="ChEBI" id="CHEBI:29105"/>
        <label>2</label>
    </ligand>
</feature>
<dbReference type="Pfam" id="PF00684">
    <property type="entry name" value="DnaJ_CXXCXGXG"/>
    <property type="match status" value="1"/>
</dbReference>
<dbReference type="OrthoDB" id="8967at2157"/>
<keyword evidence="6" id="KW-0235">DNA replication</keyword>
<dbReference type="NCBIfam" id="TIGR02349">
    <property type="entry name" value="DnaJ_bact"/>
    <property type="match status" value="1"/>
</dbReference>
<feature type="compositionally biased region" description="Basic and acidic residues" evidence="8">
    <location>
        <begin position="55"/>
        <end position="71"/>
    </location>
</feature>
<comment type="similarity">
    <text evidence="6">Belongs to the DnaJ family.</text>
</comment>
<evidence type="ECO:0000256" key="1">
    <source>
        <dbReference type="ARBA" id="ARBA00022723"/>
    </source>
</evidence>
<dbReference type="GO" id="GO:0006260">
    <property type="term" value="P:DNA replication"/>
    <property type="evidence" value="ECO:0007669"/>
    <property type="project" value="UniProtKB-KW"/>
</dbReference>
<protein>
    <recommendedName>
        <fullName evidence="6">Chaperone protein DnaJ</fullName>
    </recommendedName>
</protein>
<keyword evidence="2 6" id="KW-0677">Repeat</keyword>
<feature type="binding site" evidence="6">
    <location>
        <position position="178"/>
    </location>
    <ligand>
        <name>Zn(2+)</name>
        <dbReference type="ChEBI" id="CHEBI:29105"/>
        <label>2</label>
    </ligand>
</feature>
<feature type="repeat" description="CXXCXGXG motif" evidence="6">
    <location>
        <begin position="158"/>
        <end position="165"/>
    </location>
</feature>
<feature type="binding site" evidence="6">
    <location>
        <position position="175"/>
    </location>
    <ligand>
        <name>Zn(2+)</name>
        <dbReference type="ChEBI" id="CHEBI:29105"/>
        <label>2</label>
    </ligand>
</feature>
<feature type="domain" description="CR-type" evidence="10">
    <location>
        <begin position="145"/>
        <end position="227"/>
    </location>
</feature>
<dbReference type="InterPro" id="IPR008971">
    <property type="entry name" value="HSP40/DnaJ_pept-bd"/>
</dbReference>
<dbReference type="CDD" id="cd10747">
    <property type="entry name" value="DnaJ_C"/>
    <property type="match status" value="1"/>
</dbReference>
<feature type="repeat" description="CXXCXGXG motif" evidence="6">
    <location>
        <begin position="215"/>
        <end position="222"/>
    </location>
</feature>
<dbReference type="CDD" id="cd10719">
    <property type="entry name" value="DnaJ_zf"/>
    <property type="match status" value="1"/>
</dbReference>
<evidence type="ECO:0000256" key="5">
    <source>
        <dbReference type="ARBA" id="ARBA00023186"/>
    </source>
</evidence>
<evidence type="ECO:0000256" key="4">
    <source>
        <dbReference type="ARBA" id="ARBA00022833"/>
    </source>
</evidence>
<accession>L9WXC9</accession>
<dbReference type="GO" id="GO:0051082">
    <property type="term" value="F:unfolded protein binding"/>
    <property type="evidence" value="ECO:0007669"/>
    <property type="project" value="UniProtKB-UniRule"/>
</dbReference>
<evidence type="ECO:0000256" key="8">
    <source>
        <dbReference type="SAM" id="MobiDB-lite"/>
    </source>
</evidence>
<comment type="domain">
    <text evidence="6">The J domain is necessary and sufficient to stimulate DnaK ATPase activity. Zinc center 1 plays an important role in the autonomous, DnaK-independent chaperone activity of DnaJ. Zinc center 2 is essential for interaction with DnaK and for DnaJ activity.</text>
</comment>
<dbReference type="GO" id="GO:0008270">
    <property type="term" value="F:zinc ion binding"/>
    <property type="evidence" value="ECO:0007669"/>
    <property type="project" value="UniProtKB-UniRule"/>
</dbReference>
<keyword evidence="6" id="KW-0963">Cytoplasm</keyword>
<dbReference type="EMBL" id="AOIB01000038">
    <property type="protein sequence ID" value="ELY54134.1"/>
    <property type="molecule type" value="Genomic_DNA"/>
</dbReference>
<comment type="cofactor">
    <cofactor evidence="6">
        <name>Zn(2+)</name>
        <dbReference type="ChEBI" id="CHEBI:29105"/>
    </cofactor>
    <text evidence="6">Binds 2 Zn(2+) ions per monomer.</text>
</comment>
<dbReference type="InterPro" id="IPR002939">
    <property type="entry name" value="DnaJ_C"/>
</dbReference>
<dbReference type="InterPro" id="IPR036869">
    <property type="entry name" value="J_dom_sf"/>
</dbReference>
<dbReference type="PRINTS" id="PR00625">
    <property type="entry name" value="JDOMAIN"/>
</dbReference>
<dbReference type="Gene3D" id="2.10.230.10">
    <property type="entry name" value="Heat shock protein DnaJ, cysteine-rich domain"/>
    <property type="match status" value="1"/>
</dbReference>
<evidence type="ECO:0000313" key="11">
    <source>
        <dbReference type="EMBL" id="ELY54134.1"/>
    </source>
</evidence>
<dbReference type="Pfam" id="PF00226">
    <property type="entry name" value="DnaJ"/>
    <property type="match status" value="1"/>
</dbReference>
<sequence>MSEDFYDVLGVSRDASADEIKSAYREKATEYHPDVSDDPDAEEKFKKIQKAKQVLTDEEKREAYDRMGHDRYEQAEKHGYDAGGGAGGMGGDPFGGMGGGMGGGGLGDIFEQVFGGGGGRGRQRPRKGRDLRTELEITLEEAYEGVEKQFSVERPEACDTCDGEGHPPSADAETCPECQGRGQVTQVQQTPLGRVQQTTACPRCEGEGTLYSETCSDCRGEGYVRGEASLTVEVPAGIQSGQTLRMEREGAPSPEGGPRGDLLIDVAVAEHDDFEREGDNLRHRLPISFPQATFGDTVQVPTLDGSVEFDVPEGTQSGETFRLQGKGMPRLRGRGHGDLYVKVQIVTPDSLNEEQRDALEAFAEAGGDEIEVNEGFFEKIKRAF</sequence>
<evidence type="ECO:0000256" key="6">
    <source>
        <dbReference type="HAMAP-Rule" id="MF_01152"/>
    </source>
</evidence>
<dbReference type="Gene3D" id="2.60.260.20">
    <property type="entry name" value="Urease metallochaperone UreE, N-terminal domain"/>
    <property type="match status" value="2"/>
</dbReference>
<feature type="zinc finger region" description="CR-type" evidence="7">
    <location>
        <begin position="145"/>
        <end position="227"/>
    </location>
</feature>
<dbReference type="SUPFAM" id="SSF57938">
    <property type="entry name" value="DnaJ/Hsp40 cysteine-rich domain"/>
    <property type="match status" value="1"/>
</dbReference>
<evidence type="ECO:0000256" key="2">
    <source>
        <dbReference type="ARBA" id="ARBA00022737"/>
    </source>
</evidence>
<proteinExistence type="inferred from homology"/>
<dbReference type="SUPFAM" id="SSF46565">
    <property type="entry name" value="Chaperone J-domain"/>
    <property type="match status" value="1"/>
</dbReference>
<feature type="binding site" evidence="6">
    <location>
        <position position="215"/>
    </location>
    <ligand>
        <name>Zn(2+)</name>
        <dbReference type="ChEBI" id="CHEBI:29105"/>
        <label>1</label>
    </ligand>
</feature>
<dbReference type="InterPro" id="IPR001305">
    <property type="entry name" value="HSP_DnaJ_Cys-rich_dom"/>
</dbReference>
<dbReference type="InterPro" id="IPR012724">
    <property type="entry name" value="DnaJ"/>
</dbReference>
<dbReference type="InterPro" id="IPR001623">
    <property type="entry name" value="DnaJ_domain"/>
</dbReference>
<dbReference type="SUPFAM" id="SSF49493">
    <property type="entry name" value="HSP40/DnaJ peptide-binding domain"/>
    <property type="match status" value="2"/>
</dbReference>
<comment type="caution">
    <text evidence="11">The sequence shown here is derived from an EMBL/GenBank/DDBJ whole genome shotgun (WGS) entry which is preliminary data.</text>
</comment>
<dbReference type="Gene3D" id="1.10.287.110">
    <property type="entry name" value="DnaJ domain"/>
    <property type="match status" value="1"/>
</dbReference>
<dbReference type="NCBIfam" id="NF008035">
    <property type="entry name" value="PRK10767.1"/>
    <property type="match status" value="1"/>
</dbReference>
<dbReference type="GO" id="GO:0031072">
    <property type="term" value="F:heat shock protein binding"/>
    <property type="evidence" value="ECO:0007669"/>
    <property type="project" value="InterPro"/>
</dbReference>
<dbReference type="CDD" id="cd06257">
    <property type="entry name" value="DnaJ"/>
    <property type="match status" value="1"/>
</dbReference>
<keyword evidence="6" id="KW-0346">Stress response</keyword>
<feature type="repeat" description="CXXCXGXG motif" evidence="6">
    <location>
        <begin position="175"/>
        <end position="182"/>
    </location>
</feature>
<feature type="binding site" evidence="6">
    <location>
        <position position="161"/>
    </location>
    <ligand>
        <name>Zn(2+)</name>
        <dbReference type="ChEBI" id="CHEBI:29105"/>
        <label>1</label>
    </ligand>
</feature>
<dbReference type="PANTHER" id="PTHR43096:SF52">
    <property type="entry name" value="DNAJ HOMOLOG 1, MITOCHONDRIAL-RELATED"/>
    <property type="match status" value="1"/>
</dbReference>
<dbReference type="FunFam" id="2.10.230.10:FF:000002">
    <property type="entry name" value="Molecular chaperone DnaJ"/>
    <property type="match status" value="1"/>
</dbReference>
<feature type="binding site" evidence="6">
    <location>
        <position position="218"/>
    </location>
    <ligand>
        <name>Zn(2+)</name>
        <dbReference type="ChEBI" id="CHEBI:29105"/>
        <label>1</label>
    </ligand>
</feature>
<gene>
    <name evidence="6" type="primary">dnaJ</name>
    <name evidence="11" type="ORF">C491_20112</name>
</gene>
<feature type="repeat" description="CXXCXGXG motif" evidence="6">
    <location>
        <begin position="201"/>
        <end position="208"/>
    </location>
</feature>
<dbReference type="GO" id="GO:0009408">
    <property type="term" value="P:response to heat"/>
    <property type="evidence" value="ECO:0007669"/>
    <property type="project" value="InterPro"/>
</dbReference>
<organism evidence="11 12">
    <name type="scientific">Natronococcus amylolyticus DSM 10524</name>
    <dbReference type="NCBI Taxonomy" id="1227497"/>
    <lineage>
        <taxon>Archaea</taxon>
        <taxon>Methanobacteriati</taxon>
        <taxon>Methanobacteriota</taxon>
        <taxon>Stenosarchaea group</taxon>
        <taxon>Halobacteria</taxon>
        <taxon>Halobacteriales</taxon>
        <taxon>Natrialbaceae</taxon>
        <taxon>Natronococcus</taxon>
    </lineage>
</organism>
<dbReference type="SMART" id="SM00271">
    <property type="entry name" value="DnaJ"/>
    <property type="match status" value="1"/>
</dbReference>
<evidence type="ECO:0000313" key="12">
    <source>
        <dbReference type="Proteomes" id="UP000011688"/>
    </source>
</evidence>
<dbReference type="GO" id="GO:0005737">
    <property type="term" value="C:cytoplasm"/>
    <property type="evidence" value="ECO:0007669"/>
    <property type="project" value="UniProtKB-SubCell"/>
</dbReference>